<dbReference type="PANTHER" id="PTHR21063:SF4">
    <property type="entry name" value="CD48 ANTIGEN-RELATED"/>
    <property type="match status" value="1"/>
</dbReference>
<dbReference type="EMBL" id="RJVU01011811">
    <property type="protein sequence ID" value="ROL53225.1"/>
    <property type="molecule type" value="Genomic_DNA"/>
</dbReference>
<reference evidence="1 2" key="1">
    <citation type="submission" date="2018-10" db="EMBL/GenBank/DDBJ databases">
        <title>Genome assembly for a Yunnan-Guizhou Plateau 3E fish, Anabarilius grahami (Regan), and its evolutionary and genetic applications.</title>
        <authorList>
            <person name="Jiang W."/>
        </authorList>
    </citation>
    <scope>NUCLEOTIDE SEQUENCE [LARGE SCALE GENOMIC DNA]</scope>
    <source>
        <strain evidence="1">AG-KIZ</strain>
        <tissue evidence="1">Muscle</tissue>
    </source>
</reference>
<evidence type="ECO:0008006" key="3">
    <source>
        <dbReference type="Google" id="ProtNLM"/>
    </source>
</evidence>
<dbReference type="AlphaFoldDB" id="A0A3N0Z423"/>
<dbReference type="InterPro" id="IPR036179">
    <property type="entry name" value="Ig-like_dom_sf"/>
</dbReference>
<dbReference type="OrthoDB" id="9835793at2759"/>
<proteinExistence type="predicted"/>
<name>A0A3N0Z423_ANAGA</name>
<dbReference type="Gene3D" id="2.60.40.10">
    <property type="entry name" value="Immunoglobulins"/>
    <property type="match status" value="1"/>
</dbReference>
<comment type="caution">
    <text evidence="1">The sequence shown here is derived from an EMBL/GenBank/DDBJ whole genome shotgun (WGS) entry which is preliminary data.</text>
</comment>
<keyword evidence="2" id="KW-1185">Reference proteome</keyword>
<accession>A0A3N0Z423</accession>
<dbReference type="SUPFAM" id="SSF48726">
    <property type="entry name" value="Immunoglobulin"/>
    <property type="match status" value="1"/>
</dbReference>
<organism evidence="1 2">
    <name type="scientific">Anabarilius grahami</name>
    <name type="common">Kanglang fish</name>
    <name type="synonym">Barilius grahami</name>
    <dbReference type="NCBI Taxonomy" id="495550"/>
    <lineage>
        <taxon>Eukaryota</taxon>
        <taxon>Metazoa</taxon>
        <taxon>Chordata</taxon>
        <taxon>Craniata</taxon>
        <taxon>Vertebrata</taxon>
        <taxon>Euteleostomi</taxon>
        <taxon>Actinopterygii</taxon>
        <taxon>Neopterygii</taxon>
        <taxon>Teleostei</taxon>
        <taxon>Ostariophysi</taxon>
        <taxon>Cypriniformes</taxon>
        <taxon>Xenocyprididae</taxon>
        <taxon>Xenocypridinae</taxon>
        <taxon>Xenocypridinae incertae sedis</taxon>
        <taxon>Anabarilius</taxon>
    </lineage>
</organism>
<dbReference type="InterPro" id="IPR013783">
    <property type="entry name" value="Ig-like_fold"/>
</dbReference>
<protein>
    <recommendedName>
        <fullName evidence="3">Immunoglobulin subtype domain-containing protein</fullName>
    </recommendedName>
</protein>
<evidence type="ECO:0000313" key="2">
    <source>
        <dbReference type="Proteomes" id="UP000281406"/>
    </source>
</evidence>
<gene>
    <name evidence="1" type="ORF">DPX16_0065</name>
</gene>
<sequence>MWWFGGSIIAETDGNEASYTKDERFRDRLKLNNQTGSLTIKNMRITVSGVYHLEINHNTVISNKTFSVTVQEFEVKRESVMEGDSVISQSCCCSVYIHNCDWATGDHMTDIQNNPF</sequence>
<dbReference type="Proteomes" id="UP000281406">
    <property type="component" value="Unassembled WGS sequence"/>
</dbReference>
<dbReference type="PANTHER" id="PTHR21063">
    <property type="entry name" value="LFA-3"/>
    <property type="match status" value="1"/>
</dbReference>
<evidence type="ECO:0000313" key="1">
    <source>
        <dbReference type="EMBL" id="ROL53225.1"/>
    </source>
</evidence>